<proteinExistence type="inferred from homology"/>
<dbReference type="RefSeq" id="WP_151621487.1">
    <property type="nucleotide sequence ID" value="NZ_WBXO01000012.1"/>
</dbReference>
<dbReference type="CDD" id="cd00427">
    <property type="entry name" value="Ribosomal_L29_HIP"/>
    <property type="match status" value="1"/>
</dbReference>
<evidence type="ECO:0000313" key="6">
    <source>
        <dbReference type="EMBL" id="KAB2951409.1"/>
    </source>
</evidence>
<dbReference type="GO" id="GO:0022625">
    <property type="term" value="C:cytosolic large ribosomal subunit"/>
    <property type="evidence" value="ECO:0007669"/>
    <property type="project" value="TreeGrafter"/>
</dbReference>
<reference evidence="6 7" key="1">
    <citation type="submission" date="2019-10" db="EMBL/GenBank/DDBJ databases">
        <title>Whole-genome sequence of the extremophile Heliorestis acidaminivorans DSM 24790.</title>
        <authorList>
            <person name="Kyndt J.A."/>
            <person name="Meyer T.E."/>
        </authorList>
    </citation>
    <scope>NUCLEOTIDE SEQUENCE [LARGE SCALE GENOMIC DNA]</scope>
    <source>
        <strain evidence="6 7">DSM 24790</strain>
    </source>
</reference>
<protein>
    <recommendedName>
        <fullName evidence="4 5">Large ribosomal subunit protein uL29</fullName>
    </recommendedName>
</protein>
<dbReference type="SUPFAM" id="SSF46561">
    <property type="entry name" value="Ribosomal protein L29 (L29p)"/>
    <property type="match status" value="1"/>
</dbReference>
<dbReference type="HAMAP" id="MF_00374">
    <property type="entry name" value="Ribosomal_uL29"/>
    <property type="match status" value="1"/>
</dbReference>
<dbReference type="GO" id="GO:0006412">
    <property type="term" value="P:translation"/>
    <property type="evidence" value="ECO:0007669"/>
    <property type="project" value="UniProtKB-UniRule"/>
</dbReference>
<evidence type="ECO:0000256" key="5">
    <source>
        <dbReference type="HAMAP-Rule" id="MF_00374"/>
    </source>
</evidence>
<dbReference type="PANTHER" id="PTHR10916">
    <property type="entry name" value="60S RIBOSOMAL PROTEIN L35/50S RIBOSOMAL PROTEIN L29"/>
    <property type="match status" value="1"/>
</dbReference>
<keyword evidence="2 5" id="KW-0689">Ribosomal protein</keyword>
<dbReference type="GO" id="GO:0003735">
    <property type="term" value="F:structural constituent of ribosome"/>
    <property type="evidence" value="ECO:0007669"/>
    <property type="project" value="InterPro"/>
</dbReference>
<organism evidence="6 7">
    <name type="scientific">Heliorestis acidaminivorans</name>
    <dbReference type="NCBI Taxonomy" id="553427"/>
    <lineage>
        <taxon>Bacteria</taxon>
        <taxon>Bacillati</taxon>
        <taxon>Bacillota</taxon>
        <taxon>Clostridia</taxon>
        <taxon>Eubacteriales</taxon>
        <taxon>Heliobacteriaceae</taxon>
        <taxon>Heliorestis</taxon>
    </lineage>
</organism>
<dbReference type="OrthoDB" id="9815192at2"/>
<dbReference type="NCBIfam" id="TIGR00012">
    <property type="entry name" value="L29"/>
    <property type="match status" value="1"/>
</dbReference>
<dbReference type="InterPro" id="IPR036049">
    <property type="entry name" value="Ribosomal_uL29_sf"/>
</dbReference>
<dbReference type="Pfam" id="PF00831">
    <property type="entry name" value="Ribosomal_L29"/>
    <property type="match status" value="1"/>
</dbReference>
<comment type="similarity">
    <text evidence="1 5">Belongs to the universal ribosomal protein uL29 family.</text>
</comment>
<sequence length="67" mass="8137">MKAKHLRDLSTDELRKKLNDFKDELFRLRFQLATQQLENPMRIREVRTNIARTQTVLRQRELEAKKA</sequence>
<dbReference type="Gene3D" id="1.10.287.310">
    <property type="match status" value="1"/>
</dbReference>
<evidence type="ECO:0000256" key="1">
    <source>
        <dbReference type="ARBA" id="ARBA00009254"/>
    </source>
</evidence>
<gene>
    <name evidence="5" type="primary">rpmC</name>
    <name evidence="6" type="ORF">F9B85_12575</name>
</gene>
<evidence type="ECO:0000256" key="3">
    <source>
        <dbReference type="ARBA" id="ARBA00023274"/>
    </source>
</evidence>
<evidence type="ECO:0000313" key="7">
    <source>
        <dbReference type="Proteomes" id="UP000468766"/>
    </source>
</evidence>
<comment type="caution">
    <text evidence="6">The sequence shown here is derived from an EMBL/GenBank/DDBJ whole genome shotgun (WGS) entry which is preliminary data.</text>
</comment>
<dbReference type="AlphaFoldDB" id="A0A6I0F018"/>
<dbReference type="InterPro" id="IPR050063">
    <property type="entry name" value="Ribosomal_protein_uL29"/>
</dbReference>
<keyword evidence="7" id="KW-1185">Reference proteome</keyword>
<evidence type="ECO:0000256" key="4">
    <source>
        <dbReference type="ARBA" id="ARBA00035204"/>
    </source>
</evidence>
<evidence type="ECO:0000256" key="2">
    <source>
        <dbReference type="ARBA" id="ARBA00022980"/>
    </source>
</evidence>
<keyword evidence="3 5" id="KW-0687">Ribonucleoprotein</keyword>
<accession>A0A6I0F018</accession>
<dbReference type="Proteomes" id="UP000468766">
    <property type="component" value="Unassembled WGS sequence"/>
</dbReference>
<dbReference type="PANTHER" id="PTHR10916:SF0">
    <property type="entry name" value="LARGE RIBOSOMAL SUBUNIT PROTEIN UL29C"/>
    <property type="match status" value="1"/>
</dbReference>
<dbReference type="InterPro" id="IPR001854">
    <property type="entry name" value="Ribosomal_uL29"/>
</dbReference>
<dbReference type="FunFam" id="1.10.287.310:FF:000001">
    <property type="entry name" value="50S ribosomal protein L29"/>
    <property type="match status" value="1"/>
</dbReference>
<dbReference type="EMBL" id="WBXO01000012">
    <property type="protein sequence ID" value="KAB2951409.1"/>
    <property type="molecule type" value="Genomic_DNA"/>
</dbReference>
<name>A0A6I0F018_9FIRM</name>